<evidence type="ECO:0000313" key="2">
    <source>
        <dbReference type="EnsemblMetazoa" id="CJA33137.1"/>
    </source>
</evidence>
<proteinExistence type="predicted"/>
<reference evidence="2" key="2">
    <citation type="submission" date="2022-06" db="UniProtKB">
        <authorList>
            <consortium name="EnsemblMetazoa"/>
        </authorList>
    </citation>
    <scope>IDENTIFICATION</scope>
    <source>
        <strain evidence="2">DF5081</strain>
    </source>
</reference>
<evidence type="ECO:0000256" key="1">
    <source>
        <dbReference type="SAM" id="MobiDB-lite"/>
    </source>
</evidence>
<sequence length="78" mass="8854">MKLLIVISAKLVRKALEFTIAAVMKTSTPAITRKFRLAEQQKRKAKSTTELHEQQRHRHALEKIKLADSGPSTSNTRD</sequence>
<accession>A0A8R1IJ09</accession>
<reference evidence="3" key="1">
    <citation type="submission" date="2010-08" db="EMBL/GenBank/DDBJ databases">
        <authorList>
            <consortium name="Caenorhabditis japonica Sequencing Consortium"/>
            <person name="Wilson R.K."/>
        </authorList>
    </citation>
    <scope>NUCLEOTIDE SEQUENCE [LARGE SCALE GENOMIC DNA]</scope>
    <source>
        <strain evidence="3">DF5081</strain>
    </source>
</reference>
<name>A0A8R1IJ09_CAEJA</name>
<evidence type="ECO:0000313" key="3">
    <source>
        <dbReference type="Proteomes" id="UP000005237"/>
    </source>
</evidence>
<keyword evidence="3" id="KW-1185">Reference proteome</keyword>
<dbReference type="EnsemblMetazoa" id="CJA33137.1">
    <property type="protein sequence ID" value="CJA33137.1"/>
    <property type="gene ID" value="WBGene00208984"/>
</dbReference>
<feature type="compositionally biased region" description="Basic and acidic residues" evidence="1">
    <location>
        <begin position="38"/>
        <end position="54"/>
    </location>
</feature>
<dbReference type="AlphaFoldDB" id="A0A8R1IJ09"/>
<organism evidence="2 3">
    <name type="scientific">Caenorhabditis japonica</name>
    <dbReference type="NCBI Taxonomy" id="281687"/>
    <lineage>
        <taxon>Eukaryota</taxon>
        <taxon>Metazoa</taxon>
        <taxon>Ecdysozoa</taxon>
        <taxon>Nematoda</taxon>
        <taxon>Chromadorea</taxon>
        <taxon>Rhabditida</taxon>
        <taxon>Rhabditina</taxon>
        <taxon>Rhabditomorpha</taxon>
        <taxon>Rhabditoidea</taxon>
        <taxon>Rhabditidae</taxon>
        <taxon>Peloderinae</taxon>
        <taxon>Caenorhabditis</taxon>
    </lineage>
</organism>
<feature type="region of interest" description="Disordered" evidence="1">
    <location>
        <begin position="38"/>
        <end position="78"/>
    </location>
</feature>
<protein>
    <submittedName>
        <fullName evidence="2">Uncharacterized protein</fullName>
    </submittedName>
</protein>
<dbReference type="Proteomes" id="UP000005237">
    <property type="component" value="Unassembled WGS sequence"/>
</dbReference>